<comment type="similarity">
    <text evidence="5">Belongs to the DPH7 family.</text>
</comment>
<evidence type="ECO:0000313" key="8">
    <source>
        <dbReference type="EMBL" id="TDG42908.1"/>
    </source>
</evidence>
<reference evidence="8 9" key="1">
    <citation type="journal article" date="2019" name="J. Hered.">
        <title>An Improved Genome Assembly for Drosophila navojoa, the Basal Species in the mojavensis Cluster.</title>
        <authorList>
            <person name="Vanderlinde T."/>
            <person name="Dupim E.G."/>
            <person name="Nazario-Yepiz N.O."/>
            <person name="Carvalho A.B."/>
        </authorList>
    </citation>
    <scope>NUCLEOTIDE SEQUENCE [LARGE SCALE GENOMIC DNA]</scope>
    <source>
        <strain evidence="8">Navoj_Jal97</strain>
        <tissue evidence="8">Whole organism</tissue>
    </source>
</reference>
<evidence type="ECO:0000256" key="4">
    <source>
        <dbReference type="ARBA" id="ARBA00022801"/>
    </source>
</evidence>
<sequence>MQFTTLHNVDTEYSADSVEWCTQDETHNKYFACGTYQLVEAEQNSTAPAAAEGQRPRKGRIYLFTFDRGNDALERLQCIETAAILDMKWLPAWSCDTGPLLATVNALGEVEIYELLHAEKRLQSRAKLALEESTLNAPKALALSLDWQRADADADGASALQLLISDSLGNVHQLQYTAKHQLCKVCSWHAHGFEAWTCAFDRWNPHRVYSGGDDCLLNAYDLRSGTEEQPQRIWTNRAHGAGVTCLLSHPQNEHQLLTGSYDELLRVFDTRAMKRSLAELNLNGGIWRLKPHPQRSDLILTACMYTNFSVVQLKEGAVSLLGSYEEHSSICYGADWAPNIDKFELSDYYTHSLHMATCSFYDHKLCVSKLDTKFDT</sequence>
<dbReference type="InterPro" id="IPR036322">
    <property type="entry name" value="WD40_repeat_dom_sf"/>
</dbReference>
<dbReference type="SUPFAM" id="SSF50978">
    <property type="entry name" value="WD40 repeat-like"/>
    <property type="match status" value="1"/>
</dbReference>
<dbReference type="KEGG" id="dnv:108656984"/>
<evidence type="ECO:0000256" key="3">
    <source>
        <dbReference type="ARBA" id="ARBA00022737"/>
    </source>
</evidence>
<name>A0A484B2E9_DRONA</name>
<gene>
    <name evidence="8" type="ORF">AWZ03_010659</name>
</gene>
<dbReference type="GO" id="GO:0005737">
    <property type="term" value="C:cytoplasm"/>
    <property type="evidence" value="ECO:0007669"/>
    <property type="project" value="TreeGrafter"/>
</dbReference>
<dbReference type="GO" id="GO:0017183">
    <property type="term" value="P:protein histidyl modification to diphthamide"/>
    <property type="evidence" value="ECO:0007669"/>
    <property type="project" value="TreeGrafter"/>
</dbReference>
<dbReference type="PANTHER" id="PTHR46042:SF1">
    <property type="entry name" value="DIPHTHINE METHYLTRANSFERASE"/>
    <property type="match status" value="1"/>
</dbReference>
<evidence type="ECO:0000256" key="2">
    <source>
        <dbReference type="ARBA" id="ARBA00022574"/>
    </source>
</evidence>
<dbReference type="Pfam" id="PF00400">
    <property type="entry name" value="WD40"/>
    <property type="match status" value="1"/>
</dbReference>
<dbReference type="OMA" id="LDMKWLP"/>
<dbReference type="InterPro" id="IPR015943">
    <property type="entry name" value="WD40/YVTN_repeat-like_dom_sf"/>
</dbReference>
<dbReference type="EMBL" id="LSRL02000189">
    <property type="protein sequence ID" value="TDG42908.1"/>
    <property type="molecule type" value="Genomic_DNA"/>
</dbReference>
<protein>
    <recommendedName>
        <fullName evidence="6">methylated diphthine methylhydrolase</fullName>
        <ecNumber evidence="6">3.1.1.97</ecNumber>
    </recommendedName>
</protein>
<dbReference type="InterPro" id="IPR001680">
    <property type="entry name" value="WD40_rpt"/>
</dbReference>
<dbReference type="Gene3D" id="2.130.10.10">
    <property type="entry name" value="YVTN repeat-like/Quinoprotein amine dehydrogenase"/>
    <property type="match status" value="1"/>
</dbReference>
<keyword evidence="3" id="KW-0677">Repeat</keyword>
<dbReference type="GO" id="GO:0061685">
    <property type="term" value="F:diphthine methylesterase activity"/>
    <property type="evidence" value="ECO:0007669"/>
    <property type="project" value="UniProtKB-EC"/>
</dbReference>
<evidence type="ECO:0000256" key="7">
    <source>
        <dbReference type="ARBA" id="ARBA00047551"/>
    </source>
</evidence>
<comment type="catalytic activity">
    <reaction evidence="7">
        <text>diphthine methyl ester-[translation elongation factor 2] + H2O = diphthine-[translation elongation factor 2] + methanol + H(+)</text>
        <dbReference type="Rhea" id="RHEA:42656"/>
        <dbReference type="Rhea" id="RHEA-COMP:10172"/>
        <dbReference type="Rhea" id="RHEA-COMP:10173"/>
        <dbReference type="ChEBI" id="CHEBI:15377"/>
        <dbReference type="ChEBI" id="CHEBI:15378"/>
        <dbReference type="ChEBI" id="CHEBI:17790"/>
        <dbReference type="ChEBI" id="CHEBI:79005"/>
        <dbReference type="ChEBI" id="CHEBI:82696"/>
        <dbReference type="EC" id="3.1.1.97"/>
    </reaction>
</comment>
<dbReference type="SMART" id="SM00320">
    <property type="entry name" value="WD40"/>
    <property type="match status" value="3"/>
</dbReference>
<dbReference type="Proteomes" id="UP000295192">
    <property type="component" value="Unassembled WGS sequence"/>
</dbReference>
<dbReference type="AlphaFoldDB" id="A0A484B2E9"/>
<dbReference type="PANTHER" id="PTHR46042">
    <property type="entry name" value="DIPHTHINE METHYLTRANSFERASE"/>
    <property type="match status" value="1"/>
</dbReference>
<evidence type="ECO:0000256" key="6">
    <source>
        <dbReference type="ARBA" id="ARBA00039131"/>
    </source>
</evidence>
<dbReference type="EC" id="3.1.1.97" evidence="6"/>
<evidence type="ECO:0000313" key="9">
    <source>
        <dbReference type="Proteomes" id="UP000295192"/>
    </source>
</evidence>
<keyword evidence="2" id="KW-0853">WD repeat</keyword>
<dbReference type="InterPro" id="IPR052415">
    <property type="entry name" value="Diphthine_MTase"/>
</dbReference>
<comment type="caution">
    <text evidence="8">The sequence shown here is derived from an EMBL/GenBank/DDBJ whole genome shotgun (WGS) entry which is preliminary data.</text>
</comment>
<keyword evidence="4" id="KW-0378">Hydrolase</keyword>
<evidence type="ECO:0000256" key="1">
    <source>
        <dbReference type="ARBA" id="ARBA00005156"/>
    </source>
</evidence>
<accession>A0A484B2E9</accession>
<organism evidence="8 9">
    <name type="scientific">Drosophila navojoa</name>
    <name type="common">Fruit fly</name>
    <dbReference type="NCBI Taxonomy" id="7232"/>
    <lineage>
        <taxon>Eukaryota</taxon>
        <taxon>Metazoa</taxon>
        <taxon>Ecdysozoa</taxon>
        <taxon>Arthropoda</taxon>
        <taxon>Hexapoda</taxon>
        <taxon>Insecta</taxon>
        <taxon>Pterygota</taxon>
        <taxon>Neoptera</taxon>
        <taxon>Endopterygota</taxon>
        <taxon>Diptera</taxon>
        <taxon>Brachycera</taxon>
        <taxon>Muscomorpha</taxon>
        <taxon>Ephydroidea</taxon>
        <taxon>Drosophilidae</taxon>
        <taxon>Drosophila</taxon>
    </lineage>
</organism>
<proteinExistence type="inferred from homology"/>
<dbReference type="OrthoDB" id="1930760at2759"/>
<evidence type="ECO:0000256" key="5">
    <source>
        <dbReference type="ARBA" id="ARBA00038092"/>
    </source>
</evidence>
<keyword evidence="9" id="KW-1185">Reference proteome</keyword>
<dbReference type="STRING" id="7232.A0A484B2E9"/>
<comment type="pathway">
    <text evidence="1">Protein modification; peptidyl-diphthamide biosynthesis.</text>
</comment>